<keyword evidence="2" id="KW-0472">Membrane</keyword>
<organism evidence="3 4">
    <name type="scientific">Aspergillus eucalypticola (strain CBS 122712 / IBT 29274)</name>
    <dbReference type="NCBI Taxonomy" id="1448314"/>
    <lineage>
        <taxon>Eukaryota</taxon>
        <taxon>Fungi</taxon>
        <taxon>Dikarya</taxon>
        <taxon>Ascomycota</taxon>
        <taxon>Pezizomycotina</taxon>
        <taxon>Eurotiomycetes</taxon>
        <taxon>Eurotiomycetidae</taxon>
        <taxon>Eurotiales</taxon>
        <taxon>Aspergillaceae</taxon>
        <taxon>Aspergillus</taxon>
        <taxon>Aspergillus subgen. Circumdati</taxon>
    </lineage>
</organism>
<gene>
    <name evidence="3" type="ORF">BO83DRAFT_89825</name>
</gene>
<feature type="transmembrane region" description="Helical" evidence="2">
    <location>
        <begin position="58"/>
        <end position="79"/>
    </location>
</feature>
<reference evidence="3" key="1">
    <citation type="submission" date="2016-12" db="EMBL/GenBank/DDBJ databases">
        <title>The genomes of Aspergillus section Nigri reveals drivers in fungal speciation.</title>
        <authorList>
            <consortium name="DOE Joint Genome Institute"/>
            <person name="Vesth T.C."/>
            <person name="Nybo J."/>
            <person name="Theobald S."/>
            <person name="Brandl J."/>
            <person name="Frisvad J.C."/>
            <person name="Nielsen K.F."/>
            <person name="Lyhne E.K."/>
            <person name="Kogle M.E."/>
            <person name="Kuo A."/>
            <person name="Riley R."/>
            <person name="Clum A."/>
            <person name="Nolan M."/>
            <person name="Lipzen A."/>
            <person name="Salamov A."/>
            <person name="Henrissat B."/>
            <person name="Wiebenga A."/>
            <person name="De vries R.P."/>
            <person name="Grigoriev I.V."/>
            <person name="Mortensen U.H."/>
            <person name="Andersen M.R."/>
            <person name="Baker S.E."/>
        </authorList>
    </citation>
    <scope>NUCLEOTIDE SEQUENCE</scope>
    <source>
        <strain evidence="3">CBS 122712</strain>
    </source>
</reference>
<dbReference type="RefSeq" id="XP_025385959.1">
    <property type="nucleotide sequence ID" value="XM_025537695.1"/>
</dbReference>
<evidence type="ECO:0000313" key="3">
    <source>
        <dbReference type="EMBL" id="PWY68279.1"/>
    </source>
</evidence>
<protein>
    <submittedName>
        <fullName evidence="3">Uncharacterized protein</fullName>
    </submittedName>
</protein>
<proteinExistence type="predicted"/>
<accession>A0A317V3Q5</accession>
<dbReference type="GeneID" id="37059657"/>
<sequence>MTDREHHCRSSSGRKKKRKEKTKEDCDRSYLFVFQACRHADPKKCPGVPTVVTSPPKIFLVLPPAVGIFIPNFQLLYVIPWDCLTIIPCPWIEVARGVAFSGVLVALFVWRPRDR</sequence>
<evidence type="ECO:0000256" key="1">
    <source>
        <dbReference type="SAM" id="MobiDB-lite"/>
    </source>
</evidence>
<evidence type="ECO:0000256" key="2">
    <source>
        <dbReference type="SAM" id="Phobius"/>
    </source>
</evidence>
<keyword evidence="4" id="KW-1185">Reference proteome</keyword>
<comment type="caution">
    <text evidence="3">The sequence shown here is derived from an EMBL/GenBank/DDBJ whole genome shotgun (WGS) entry which is preliminary data.</text>
</comment>
<feature type="transmembrane region" description="Helical" evidence="2">
    <location>
        <begin position="91"/>
        <end position="110"/>
    </location>
</feature>
<keyword evidence="2" id="KW-1133">Transmembrane helix</keyword>
<evidence type="ECO:0000313" key="4">
    <source>
        <dbReference type="Proteomes" id="UP000246171"/>
    </source>
</evidence>
<dbReference type="EMBL" id="MSFU01000020">
    <property type="protein sequence ID" value="PWY68279.1"/>
    <property type="molecule type" value="Genomic_DNA"/>
</dbReference>
<dbReference type="VEuPathDB" id="FungiDB:BO83DRAFT_89825"/>
<feature type="compositionally biased region" description="Basic residues" evidence="1">
    <location>
        <begin position="9"/>
        <end position="20"/>
    </location>
</feature>
<feature type="region of interest" description="Disordered" evidence="1">
    <location>
        <begin position="1"/>
        <end position="24"/>
    </location>
</feature>
<keyword evidence="2" id="KW-0812">Transmembrane</keyword>
<dbReference type="Proteomes" id="UP000246171">
    <property type="component" value="Unassembled WGS sequence"/>
</dbReference>
<dbReference type="AlphaFoldDB" id="A0A317V3Q5"/>
<name>A0A317V3Q5_ASPEC</name>